<protein>
    <submittedName>
        <fullName evidence="4">Recombinase XerD</fullName>
    </submittedName>
</protein>
<accession>A0A2V1N4A7</accession>
<sequence length="274" mass="32220">MTTHYPYQDSFEAELMRRGRKEITIRDYSATLADLFHYLSEFNTGYQSDHRVATLLDRDLEDYLMMLQTKRHIENSTYNRIRSQLTTYFKFLFLNGKTPHLPTLTLAHQPLETNLAATITWLYQLDALLRDDQLAWYTRLTLLLSSQGFTSDEFLTPGFAATHQNDPWMKVNQPFFNQFNQFLAPIQVKQQSDDWFLKQRFSADPHLTLPGLHKYLKSDEAYVGFSLAPSKLYRSYVLNFLRTHRTLSNMALADQLRLDPTSLTYYQQLLAKMD</sequence>
<dbReference type="GO" id="GO:0003677">
    <property type="term" value="F:DNA binding"/>
    <property type="evidence" value="ECO:0007669"/>
    <property type="project" value="UniProtKB-UniRule"/>
</dbReference>
<dbReference type="InterPro" id="IPR004107">
    <property type="entry name" value="Integrase_SAM-like_N"/>
</dbReference>
<dbReference type="RefSeq" id="WP_109249519.1">
    <property type="nucleotide sequence ID" value="NZ_QCXQ01000001.1"/>
</dbReference>
<feature type="domain" description="Core-binding (CB)" evidence="3">
    <location>
        <begin position="2"/>
        <end position="93"/>
    </location>
</feature>
<organism evidence="4 5">
    <name type="scientific">Levilactobacillus bambusae</name>
    <dbReference type="NCBI Taxonomy" id="2024736"/>
    <lineage>
        <taxon>Bacteria</taxon>
        <taxon>Bacillati</taxon>
        <taxon>Bacillota</taxon>
        <taxon>Bacilli</taxon>
        <taxon>Lactobacillales</taxon>
        <taxon>Lactobacillaceae</taxon>
        <taxon>Levilactobacillus</taxon>
    </lineage>
</organism>
<dbReference type="SUPFAM" id="SSF56349">
    <property type="entry name" value="DNA breaking-rejoining enzymes"/>
    <property type="match status" value="1"/>
</dbReference>
<evidence type="ECO:0000313" key="4">
    <source>
        <dbReference type="EMBL" id="PWG00806.1"/>
    </source>
</evidence>
<dbReference type="Gene3D" id="1.10.150.130">
    <property type="match status" value="1"/>
</dbReference>
<dbReference type="Pfam" id="PF02899">
    <property type="entry name" value="Phage_int_SAM_1"/>
    <property type="match status" value="1"/>
</dbReference>
<evidence type="ECO:0000259" key="3">
    <source>
        <dbReference type="PROSITE" id="PS51900"/>
    </source>
</evidence>
<dbReference type="InterPro" id="IPR010998">
    <property type="entry name" value="Integrase_recombinase_N"/>
</dbReference>
<dbReference type="EMBL" id="QCXQ01000001">
    <property type="protein sequence ID" value="PWG00806.1"/>
    <property type="molecule type" value="Genomic_DNA"/>
</dbReference>
<dbReference type="InterPro" id="IPR011010">
    <property type="entry name" value="DNA_brk_join_enz"/>
</dbReference>
<proteinExistence type="predicted"/>
<dbReference type="Proteomes" id="UP000245080">
    <property type="component" value="Unassembled WGS sequence"/>
</dbReference>
<evidence type="ECO:0000256" key="1">
    <source>
        <dbReference type="ARBA" id="ARBA00023125"/>
    </source>
</evidence>
<dbReference type="AlphaFoldDB" id="A0A2V1N4A7"/>
<dbReference type="PROSITE" id="PS51900">
    <property type="entry name" value="CB"/>
    <property type="match status" value="1"/>
</dbReference>
<dbReference type="InterPro" id="IPR044068">
    <property type="entry name" value="CB"/>
</dbReference>
<keyword evidence="5" id="KW-1185">Reference proteome</keyword>
<reference evidence="4 5" key="1">
    <citation type="journal article" date="2018" name="Int. J. Syst. Evol. Microbiol.">
        <title>Lactobacillus bambusae sp. nov., isolated from a traditional fermented Ma-bamboo shoots of Taiwan.</title>
        <authorList>
            <person name="Wang L.-T."/>
        </authorList>
    </citation>
    <scope>NUCLEOTIDE SEQUENCE [LARGE SCALE GENOMIC DNA]</scope>
    <source>
        <strain evidence="4 5">BS-W1</strain>
    </source>
</reference>
<dbReference type="GO" id="GO:0015074">
    <property type="term" value="P:DNA integration"/>
    <property type="evidence" value="ECO:0007669"/>
    <property type="project" value="InterPro"/>
</dbReference>
<gene>
    <name evidence="4" type="ORF">DCM90_01110</name>
</gene>
<evidence type="ECO:0000256" key="2">
    <source>
        <dbReference type="PROSITE-ProRule" id="PRU01248"/>
    </source>
</evidence>
<keyword evidence="1 2" id="KW-0238">DNA-binding</keyword>
<evidence type="ECO:0000313" key="5">
    <source>
        <dbReference type="Proteomes" id="UP000245080"/>
    </source>
</evidence>
<name>A0A2V1N4A7_9LACO</name>
<dbReference type="OrthoDB" id="2328477at2"/>
<comment type="caution">
    <text evidence="4">The sequence shown here is derived from an EMBL/GenBank/DDBJ whole genome shotgun (WGS) entry which is preliminary data.</text>
</comment>